<dbReference type="InterPro" id="IPR014811">
    <property type="entry name" value="ArgoL1"/>
</dbReference>
<dbReference type="SUPFAM" id="SSF53098">
    <property type="entry name" value="Ribonuclease H-like"/>
    <property type="match status" value="1"/>
</dbReference>
<protein>
    <submittedName>
        <fullName evidence="4">Uncharacterized protein</fullName>
    </submittedName>
</protein>
<dbReference type="PROSITE" id="PS50821">
    <property type="entry name" value="PAZ"/>
    <property type="match status" value="1"/>
</dbReference>
<dbReference type="Gene3D" id="2.170.260.10">
    <property type="entry name" value="paz domain"/>
    <property type="match status" value="1"/>
</dbReference>
<proteinExistence type="inferred from homology"/>
<evidence type="ECO:0000259" key="2">
    <source>
        <dbReference type="PROSITE" id="PS50821"/>
    </source>
</evidence>
<sequence>MRVKAGKDTRVPPSTRLGLRNTVLLQERCGPWRLDHCVLMLTLGSDNACLRRCQANSVRCVHQGEIVLVNHFKVKDSFKFGNIHVKTMTVTPGASDIMRIRILNFVKGKIKEIFGSQSILAYDGSTLLYSNGTFPFGTLCEQFYPLPFERENQISCYEVKLEPKPILTGKSLQDHLLGDARSNYQEYIKALGCILREQYRNNCKVVQVGPCSYYPDASFATPVNRFINSSFGFFKTLKPTKQGLVLNVDVSSSNFFSKDLKTETVLDFVADMMDRALKSKFCKHGEMNHVQRDFCLDILLGMEVVLDHYVGAVVRKFKIDGLTEEATWQLRFIKQPQNIPDVRVTDYFKEKYEKDIVWKFLPSLILKSSKGKVYVPMELAKLAPVTRFIGKGVIKSKSTYQCESSWRNPDSRCRRITDMMEEKYSVDINRPVSDPFCAAIDLGFHTKMTEVQSRILRAPIIQYKDNTDPVDPGRMGFWAWNQKQALHDAKIKWWGVCDLTGGKFTKRSEWIHFLMSRASEMGITMLKPQSTGKAHISHLESLTTTFNLILNAIPQYEKDTGSYCQLIIVVVDGKRNPLYNEIKYFADIEKGVIVQVVNYYPVQQSYLSDKCFNKTAATNLLMKINIKCGGRNFRLHQTIDHFGKLASIRNRTCIFFGADVSHPDQSDPESPSIAAVVASNDWPDSGYFYARHRAQKRHAEIIENLQDMVFDLLTEWHRANQHGLPEIIIFYRDGVGEGQLQDVLDIEVKAVKDAARRAANELTSVQGYDPCITFAVVKKRHHTRLFRKICDKKYAKNPPNISAALSGCRDLNVSPGTVVDDKIVHPRDFDFYLCSHAGEKGTSRPTHYQMIFDSTEFTADDFQNLTNKLCYTSGRCTRAVSMATPGYYAHLAAYRARVWYLAKRSKRRVACHPQAYFPVVPESVHVRLKNRMYFL</sequence>
<organism evidence="4 5">
    <name type="scientific">Ceratodon purpureus</name>
    <name type="common">Fire moss</name>
    <name type="synonym">Dicranum purpureum</name>
    <dbReference type="NCBI Taxonomy" id="3225"/>
    <lineage>
        <taxon>Eukaryota</taxon>
        <taxon>Viridiplantae</taxon>
        <taxon>Streptophyta</taxon>
        <taxon>Embryophyta</taxon>
        <taxon>Bryophyta</taxon>
        <taxon>Bryophytina</taxon>
        <taxon>Bryopsida</taxon>
        <taxon>Dicranidae</taxon>
        <taxon>Pseudoditrichales</taxon>
        <taxon>Ditrichaceae</taxon>
        <taxon>Ceratodon</taxon>
    </lineage>
</organism>
<evidence type="ECO:0000313" key="5">
    <source>
        <dbReference type="Proteomes" id="UP000822688"/>
    </source>
</evidence>
<dbReference type="Pfam" id="PF08699">
    <property type="entry name" value="ArgoL1"/>
    <property type="match status" value="1"/>
</dbReference>
<dbReference type="Gene3D" id="3.40.50.2300">
    <property type="match status" value="1"/>
</dbReference>
<reference evidence="4" key="1">
    <citation type="submission" date="2020-06" db="EMBL/GenBank/DDBJ databases">
        <title>WGS assembly of Ceratodon purpureus strain R40.</title>
        <authorList>
            <person name="Carey S.B."/>
            <person name="Jenkins J."/>
            <person name="Shu S."/>
            <person name="Lovell J.T."/>
            <person name="Sreedasyam A."/>
            <person name="Maumus F."/>
            <person name="Tiley G.P."/>
            <person name="Fernandez-Pozo N."/>
            <person name="Barry K."/>
            <person name="Chen C."/>
            <person name="Wang M."/>
            <person name="Lipzen A."/>
            <person name="Daum C."/>
            <person name="Saski C.A."/>
            <person name="Payton A.C."/>
            <person name="Mcbreen J.C."/>
            <person name="Conrad R.E."/>
            <person name="Kollar L.M."/>
            <person name="Olsson S."/>
            <person name="Huttunen S."/>
            <person name="Landis J.B."/>
            <person name="Wickett N.J."/>
            <person name="Johnson M.G."/>
            <person name="Rensing S.A."/>
            <person name="Grimwood J."/>
            <person name="Schmutz J."/>
            <person name="Mcdaniel S.F."/>
        </authorList>
    </citation>
    <scope>NUCLEOTIDE SEQUENCE</scope>
    <source>
        <strain evidence="4">R40</strain>
    </source>
</reference>
<comment type="caution">
    <text evidence="4">The sequence shown here is derived from an EMBL/GenBank/DDBJ whole genome shotgun (WGS) entry which is preliminary data.</text>
</comment>
<dbReference type="InterPro" id="IPR003165">
    <property type="entry name" value="Piwi"/>
</dbReference>
<dbReference type="Pfam" id="PF02170">
    <property type="entry name" value="PAZ"/>
    <property type="match status" value="1"/>
</dbReference>
<dbReference type="OrthoDB" id="10252740at2759"/>
<dbReference type="InterPro" id="IPR036085">
    <property type="entry name" value="PAZ_dom_sf"/>
</dbReference>
<keyword evidence="5" id="KW-1185">Reference proteome</keyword>
<feature type="domain" description="PAZ" evidence="2">
    <location>
        <begin position="264"/>
        <end position="384"/>
    </location>
</feature>
<name>A0A8T0GQL3_CERPU</name>
<gene>
    <name evidence="4" type="ORF">KC19_10G094100</name>
</gene>
<dbReference type="PANTHER" id="PTHR22891">
    <property type="entry name" value="EUKARYOTIC TRANSLATION INITIATION FACTOR 2C"/>
    <property type="match status" value="1"/>
</dbReference>
<dbReference type="CDD" id="cd02846">
    <property type="entry name" value="PAZ_argonaute_like"/>
    <property type="match status" value="1"/>
</dbReference>
<dbReference type="SMART" id="SM01163">
    <property type="entry name" value="DUF1785"/>
    <property type="match status" value="1"/>
</dbReference>
<dbReference type="SUPFAM" id="SSF101690">
    <property type="entry name" value="PAZ domain"/>
    <property type="match status" value="1"/>
</dbReference>
<dbReference type="Proteomes" id="UP000822688">
    <property type="component" value="Chromosome 10"/>
</dbReference>
<comment type="similarity">
    <text evidence="1">Belongs to the argonaute family. Ago subfamily.</text>
</comment>
<evidence type="ECO:0000259" key="3">
    <source>
        <dbReference type="PROSITE" id="PS50822"/>
    </source>
</evidence>
<dbReference type="InterPro" id="IPR012337">
    <property type="entry name" value="RNaseH-like_sf"/>
</dbReference>
<dbReference type="EMBL" id="CM026431">
    <property type="protein sequence ID" value="KAG0559292.1"/>
    <property type="molecule type" value="Genomic_DNA"/>
</dbReference>
<feature type="domain" description="Piwi" evidence="3">
    <location>
        <begin position="566"/>
        <end position="897"/>
    </location>
</feature>
<dbReference type="GO" id="GO:0003723">
    <property type="term" value="F:RNA binding"/>
    <property type="evidence" value="ECO:0007669"/>
    <property type="project" value="InterPro"/>
</dbReference>
<evidence type="ECO:0000313" key="4">
    <source>
        <dbReference type="EMBL" id="KAG0559292.1"/>
    </source>
</evidence>
<dbReference type="InterPro" id="IPR036397">
    <property type="entry name" value="RNaseH_sf"/>
</dbReference>
<dbReference type="AlphaFoldDB" id="A0A8T0GQL3"/>
<dbReference type="PROSITE" id="PS50822">
    <property type="entry name" value="PIWI"/>
    <property type="match status" value="1"/>
</dbReference>
<dbReference type="Gene3D" id="3.30.420.10">
    <property type="entry name" value="Ribonuclease H-like superfamily/Ribonuclease H"/>
    <property type="match status" value="1"/>
</dbReference>
<evidence type="ECO:0000256" key="1">
    <source>
        <dbReference type="ARBA" id="ARBA00008201"/>
    </source>
</evidence>
<dbReference type="Pfam" id="PF02171">
    <property type="entry name" value="Piwi"/>
    <property type="match status" value="1"/>
</dbReference>
<dbReference type="InterPro" id="IPR003100">
    <property type="entry name" value="PAZ_dom"/>
</dbReference>
<accession>A0A8T0GQL3</accession>
<dbReference type="SMART" id="SM00950">
    <property type="entry name" value="Piwi"/>
    <property type="match status" value="1"/>
</dbReference>